<dbReference type="Proteomes" id="UP001577381">
    <property type="component" value="Unassembled WGS sequence"/>
</dbReference>
<organism evidence="2">
    <name type="scientific">Enterobacter chuandaensis</name>
    <dbReference type="NCBI Taxonomy" id="2497875"/>
    <lineage>
        <taxon>Bacteria</taxon>
        <taxon>Pseudomonadati</taxon>
        <taxon>Pseudomonadota</taxon>
        <taxon>Gammaproteobacteria</taxon>
        <taxon>Enterobacterales</taxon>
        <taxon>Enterobacteriaceae</taxon>
        <taxon>Enterobacter</taxon>
        <taxon>Enterobacter cloacae complex</taxon>
    </lineage>
</organism>
<dbReference type="RefSeq" id="WP_265194128.1">
    <property type="nucleotide sequence ID" value="NZ_CP135253.1"/>
</dbReference>
<protein>
    <submittedName>
        <fullName evidence="2">Uncharacterized protein</fullName>
    </submittedName>
</protein>
<dbReference type="EMBL" id="CP135253">
    <property type="protein sequence ID" value="WNS39562.1"/>
    <property type="molecule type" value="Genomic_DNA"/>
</dbReference>
<dbReference type="AlphaFoldDB" id="A0AA96RVL1"/>
<gene>
    <name evidence="1" type="ORF">ACE3KR_04440</name>
    <name evidence="2" type="ORF">RQP59_08425</name>
</gene>
<keyword evidence="3" id="KW-1185">Reference proteome</keyword>
<evidence type="ECO:0000313" key="3">
    <source>
        <dbReference type="Proteomes" id="UP001577381"/>
    </source>
</evidence>
<accession>A0AA96RVL1</accession>
<evidence type="ECO:0000313" key="1">
    <source>
        <dbReference type="EMBL" id="MFB4718136.1"/>
    </source>
</evidence>
<sequence length="66" mass="7569">MDNWLALFDGQTRYLDGTGYLHLEDVPPGSVQVEFGSDTRNYLRKKIRPIISRLLGHLSARQTLTH</sequence>
<reference evidence="1 3" key="2">
    <citation type="submission" date="2024-09" db="EMBL/GenBank/DDBJ databases">
        <title>Molecular characterization of Carbapenemase-producing Enterobacter cloacae Complex from Infections in Argentina.</title>
        <authorList>
            <person name="De Mendieta J.M."/>
            <person name="Gomez S."/>
        </authorList>
    </citation>
    <scope>NUCLEOTIDE SEQUENCE [LARGE SCALE GENOMIC DNA]</scope>
    <source>
        <strain evidence="1 3">M23267</strain>
    </source>
</reference>
<name>A0AA96RVL1_9ENTR</name>
<reference evidence="2" key="1">
    <citation type="submission" date="2023-09" db="EMBL/GenBank/DDBJ databases">
        <title>Coexistence of blaNDM-1 and blaKPC-2 in Enterobacter chuandaensis.</title>
        <authorList>
            <person name="Chen R."/>
        </authorList>
    </citation>
    <scope>NUCLEOTIDE SEQUENCE</scope>
    <source>
        <strain evidence="2">FAHZZU5885</strain>
    </source>
</reference>
<dbReference type="KEGG" id="echu:RQP59_08425"/>
<proteinExistence type="predicted"/>
<dbReference type="EMBL" id="JBHGSI010000001">
    <property type="protein sequence ID" value="MFB4718136.1"/>
    <property type="molecule type" value="Genomic_DNA"/>
</dbReference>
<evidence type="ECO:0000313" key="2">
    <source>
        <dbReference type="EMBL" id="WNS39562.1"/>
    </source>
</evidence>